<keyword evidence="2 5" id="KW-0812">Transmembrane</keyword>
<dbReference type="Proteomes" id="UP000541185">
    <property type="component" value="Unassembled WGS sequence"/>
</dbReference>
<dbReference type="EMBL" id="JABBFX010000001">
    <property type="protein sequence ID" value="NML44758.1"/>
    <property type="molecule type" value="Genomic_DNA"/>
</dbReference>
<gene>
    <name evidence="6" type="ORF">HHL11_13415</name>
</gene>
<evidence type="ECO:0000256" key="5">
    <source>
        <dbReference type="SAM" id="Phobius"/>
    </source>
</evidence>
<organism evidence="6 7">
    <name type="scientific">Ramlibacter agri</name>
    <dbReference type="NCBI Taxonomy" id="2728837"/>
    <lineage>
        <taxon>Bacteria</taxon>
        <taxon>Pseudomonadati</taxon>
        <taxon>Pseudomonadota</taxon>
        <taxon>Betaproteobacteria</taxon>
        <taxon>Burkholderiales</taxon>
        <taxon>Comamonadaceae</taxon>
        <taxon>Ramlibacter</taxon>
    </lineage>
</organism>
<evidence type="ECO:0000256" key="1">
    <source>
        <dbReference type="ARBA" id="ARBA00004141"/>
    </source>
</evidence>
<dbReference type="PANTHER" id="PTHR36926:SF1">
    <property type="entry name" value="COLICIN V PRODUCTION PROTEIN"/>
    <property type="match status" value="1"/>
</dbReference>
<feature type="transmembrane region" description="Helical" evidence="5">
    <location>
        <begin position="6"/>
        <end position="24"/>
    </location>
</feature>
<dbReference type="RefSeq" id="WP_169418865.1">
    <property type="nucleotide sequence ID" value="NZ_JABBFX010000001.1"/>
</dbReference>
<accession>A0A848HAX9</accession>
<reference evidence="6 7" key="1">
    <citation type="submission" date="2020-04" db="EMBL/GenBank/DDBJ databases">
        <title>Ramlibacter sp. G-1-2-2 isolated from soil.</title>
        <authorList>
            <person name="Dahal R.H."/>
        </authorList>
    </citation>
    <scope>NUCLEOTIDE SEQUENCE [LARGE SCALE GENOMIC DNA]</scope>
    <source>
        <strain evidence="6 7">G-1-2-2</strain>
    </source>
</reference>
<feature type="transmembrane region" description="Helical" evidence="5">
    <location>
        <begin position="62"/>
        <end position="85"/>
    </location>
</feature>
<keyword evidence="7" id="KW-1185">Reference proteome</keyword>
<comment type="subcellular location">
    <subcellularLocation>
        <location evidence="1">Membrane</location>
        <topology evidence="1">Multi-pass membrane protein</topology>
    </subcellularLocation>
</comment>
<evidence type="ECO:0000313" key="6">
    <source>
        <dbReference type="EMBL" id="NML44758.1"/>
    </source>
</evidence>
<feature type="transmembrane region" description="Helical" evidence="5">
    <location>
        <begin position="31"/>
        <end position="50"/>
    </location>
</feature>
<evidence type="ECO:0000256" key="2">
    <source>
        <dbReference type="ARBA" id="ARBA00022692"/>
    </source>
</evidence>
<protein>
    <submittedName>
        <fullName evidence="6">CvpA family protein</fullName>
    </submittedName>
</protein>
<dbReference type="AlphaFoldDB" id="A0A848HAX9"/>
<dbReference type="Pfam" id="PF02674">
    <property type="entry name" value="Colicin_V"/>
    <property type="match status" value="1"/>
</dbReference>
<dbReference type="GO" id="GO:0016020">
    <property type="term" value="C:membrane"/>
    <property type="evidence" value="ECO:0007669"/>
    <property type="project" value="UniProtKB-SubCell"/>
</dbReference>
<dbReference type="InterPro" id="IPR003825">
    <property type="entry name" value="Colicin-V_CvpA"/>
</dbReference>
<name>A0A848HAX9_9BURK</name>
<dbReference type="GO" id="GO:0009403">
    <property type="term" value="P:toxin biosynthetic process"/>
    <property type="evidence" value="ECO:0007669"/>
    <property type="project" value="InterPro"/>
</dbReference>
<proteinExistence type="predicted"/>
<feature type="transmembrane region" description="Helical" evidence="5">
    <location>
        <begin position="106"/>
        <end position="127"/>
    </location>
</feature>
<comment type="caution">
    <text evidence="6">The sequence shown here is derived from an EMBL/GenBank/DDBJ whole genome shotgun (WGS) entry which is preliminary data.</text>
</comment>
<evidence type="ECO:0000313" key="7">
    <source>
        <dbReference type="Proteomes" id="UP000541185"/>
    </source>
</evidence>
<dbReference type="InterPro" id="IPR052719">
    <property type="entry name" value="CvpA-like"/>
</dbReference>
<evidence type="ECO:0000256" key="4">
    <source>
        <dbReference type="ARBA" id="ARBA00023136"/>
    </source>
</evidence>
<keyword evidence="4 5" id="KW-0472">Membrane</keyword>
<keyword evidence="3 5" id="KW-1133">Transmembrane helix</keyword>
<dbReference type="PANTHER" id="PTHR36926">
    <property type="entry name" value="COLICIN V PRODUCTION PROTEIN"/>
    <property type="match status" value="1"/>
</dbReference>
<evidence type="ECO:0000256" key="3">
    <source>
        <dbReference type="ARBA" id="ARBA00022989"/>
    </source>
</evidence>
<sequence>MASLDWVVAALLGASVLLGLWRGLVYEVLSVLNWLVAFLVAQYFAPWAGVRLPMGDSGEATRYAVGFVLVFIASLFAGGLLAWLVKKLVEAVGLRPVDRALGGLFGLVRGAVAVLVLAVVVQLAGWYHSGWWTESVTGSVATAALRGLKPVVPEKFGAFLPA</sequence>